<dbReference type="GO" id="GO:0016301">
    <property type="term" value="F:kinase activity"/>
    <property type="evidence" value="ECO:0007669"/>
    <property type="project" value="UniProtKB-KW"/>
</dbReference>
<sequence length="166" mass="18384">MITCYLGLGSNLDDPERQLQDALAALAKLPRSRLAAASPVYRSEPVGPDGQDDYLNAVVALITELQPLELLDALQAIENNQGRVRDERWGPRTIDLDILLFGEQRIDEPRLQVPHPAMAERNFVLVPLTDICDPRLVVPGGSDLATLADRCSGGRLERTRIRLKTH</sequence>
<dbReference type="EMBL" id="VRYZ01000001">
    <property type="protein sequence ID" value="TXS94831.1"/>
    <property type="molecule type" value="Genomic_DNA"/>
</dbReference>
<keyword evidence="15" id="KW-1185">Reference proteome</keyword>
<evidence type="ECO:0000256" key="7">
    <source>
        <dbReference type="ARBA" id="ARBA00022777"/>
    </source>
</evidence>
<reference evidence="14 15" key="1">
    <citation type="submission" date="2019-08" db="EMBL/GenBank/DDBJ databases">
        <title>Parahaliea maris sp. nov., isolated from the surface seawater.</title>
        <authorList>
            <person name="Liu Y."/>
        </authorList>
    </citation>
    <scope>NUCLEOTIDE SEQUENCE [LARGE SCALE GENOMIC DNA]</scope>
    <source>
        <strain evidence="14 15">S2-26</strain>
    </source>
</reference>
<evidence type="ECO:0000256" key="2">
    <source>
        <dbReference type="ARBA" id="ARBA00005810"/>
    </source>
</evidence>
<dbReference type="SUPFAM" id="SSF55083">
    <property type="entry name" value="6-hydroxymethyl-7,8-dihydropterin pyrophosphokinase, HPPK"/>
    <property type="match status" value="1"/>
</dbReference>
<evidence type="ECO:0000256" key="10">
    <source>
        <dbReference type="ARBA" id="ARBA00029409"/>
    </source>
</evidence>
<dbReference type="OrthoDB" id="9808041at2"/>
<dbReference type="GO" id="GO:0046656">
    <property type="term" value="P:folic acid biosynthetic process"/>
    <property type="evidence" value="ECO:0007669"/>
    <property type="project" value="UniProtKB-KW"/>
</dbReference>
<evidence type="ECO:0000256" key="12">
    <source>
        <dbReference type="ARBA" id="ARBA00033413"/>
    </source>
</evidence>
<proteinExistence type="inferred from homology"/>
<dbReference type="UniPathway" id="UPA00077">
    <property type="reaction ID" value="UER00155"/>
</dbReference>
<dbReference type="GO" id="GO:0046654">
    <property type="term" value="P:tetrahydrofolate biosynthetic process"/>
    <property type="evidence" value="ECO:0007669"/>
    <property type="project" value="UniProtKB-UniPathway"/>
</dbReference>
<evidence type="ECO:0000313" key="15">
    <source>
        <dbReference type="Proteomes" id="UP000321933"/>
    </source>
</evidence>
<comment type="function">
    <text evidence="10">Catalyzes the transfer of pyrophosphate from adenosine triphosphate (ATP) to 6-hydroxymethyl-7,8-dihydropterin, an enzymatic step in folate biosynthesis pathway.</text>
</comment>
<dbReference type="InterPro" id="IPR035907">
    <property type="entry name" value="Hppk_sf"/>
</dbReference>
<evidence type="ECO:0000256" key="6">
    <source>
        <dbReference type="ARBA" id="ARBA00022741"/>
    </source>
</evidence>
<evidence type="ECO:0000256" key="4">
    <source>
        <dbReference type="ARBA" id="ARBA00016218"/>
    </source>
</evidence>
<evidence type="ECO:0000256" key="9">
    <source>
        <dbReference type="ARBA" id="ARBA00022909"/>
    </source>
</evidence>
<accession>A0A5C9A6L4</accession>
<keyword evidence="6" id="KW-0547">Nucleotide-binding</keyword>
<keyword evidence="7 14" id="KW-0418">Kinase</keyword>
<dbReference type="Proteomes" id="UP000321933">
    <property type="component" value="Unassembled WGS sequence"/>
</dbReference>
<dbReference type="Pfam" id="PF01288">
    <property type="entry name" value="HPPK"/>
    <property type="match status" value="1"/>
</dbReference>
<evidence type="ECO:0000256" key="11">
    <source>
        <dbReference type="ARBA" id="ARBA00029766"/>
    </source>
</evidence>
<keyword evidence="5 14" id="KW-0808">Transferase</keyword>
<comment type="similarity">
    <text evidence="2">Belongs to the HPPK family.</text>
</comment>
<gene>
    <name evidence="14" type="primary">folK</name>
    <name evidence="14" type="ORF">FVW59_02680</name>
</gene>
<dbReference type="Gene3D" id="3.30.70.560">
    <property type="entry name" value="7,8-Dihydro-6-hydroxymethylpterin-pyrophosphokinase HPPK"/>
    <property type="match status" value="1"/>
</dbReference>
<evidence type="ECO:0000256" key="1">
    <source>
        <dbReference type="ARBA" id="ARBA00005051"/>
    </source>
</evidence>
<dbReference type="GO" id="GO:0005524">
    <property type="term" value="F:ATP binding"/>
    <property type="evidence" value="ECO:0007669"/>
    <property type="project" value="UniProtKB-KW"/>
</dbReference>
<evidence type="ECO:0000256" key="3">
    <source>
        <dbReference type="ARBA" id="ARBA00013253"/>
    </source>
</evidence>
<feature type="domain" description="7,8-dihydro-6-hydroxymethylpterin-pyrophosphokinase" evidence="13">
    <location>
        <begin position="88"/>
        <end position="99"/>
    </location>
</feature>
<dbReference type="NCBIfam" id="TIGR01498">
    <property type="entry name" value="folK"/>
    <property type="match status" value="1"/>
</dbReference>
<dbReference type="PANTHER" id="PTHR43071">
    <property type="entry name" value="2-AMINO-4-HYDROXY-6-HYDROXYMETHYLDIHYDROPTERIDINE PYROPHOSPHOKINASE"/>
    <property type="match status" value="1"/>
</dbReference>
<keyword evidence="9" id="KW-0289">Folate biosynthesis</keyword>
<evidence type="ECO:0000256" key="5">
    <source>
        <dbReference type="ARBA" id="ARBA00022679"/>
    </source>
</evidence>
<dbReference type="EC" id="2.7.6.3" evidence="3"/>
<name>A0A5C9A6L4_9GAMM</name>
<evidence type="ECO:0000259" key="13">
    <source>
        <dbReference type="PROSITE" id="PS00794"/>
    </source>
</evidence>
<dbReference type="GO" id="GO:0003848">
    <property type="term" value="F:2-amino-4-hydroxy-6-hydroxymethyldihydropteridine diphosphokinase activity"/>
    <property type="evidence" value="ECO:0007669"/>
    <property type="project" value="UniProtKB-EC"/>
</dbReference>
<evidence type="ECO:0000313" key="14">
    <source>
        <dbReference type="EMBL" id="TXS94831.1"/>
    </source>
</evidence>
<dbReference type="PROSITE" id="PS00794">
    <property type="entry name" value="HPPK"/>
    <property type="match status" value="1"/>
</dbReference>
<dbReference type="PANTHER" id="PTHR43071:SF1">
    <property type="entry name" value="2-AMINO-4-HYDROXY-6-HYDROXYMETHYLDIHYDROPTERIDINE PYROPHOSPHOKINASE"/>
    <property type="match status" value="1"/>
</dbReference>
<dbReference type="InterPro" id="IPR000550">
    <property type="entry name" value="Hppk"/>
</dbReference>
<keyword evidence="8" id="KW-0067">ATP-binding</keyword>
<protein>
    <recommendedName>
        <fullName evidence="4">2-amino-4-hydroxy-6-hydroxymethyldihydropteridine pyrophosphokinase</fullName>
        <ecNumber evidence="3">2.7.6.3</ecNumber>
    </recommendedName>
    <alternativeName>
        <fullName evidence="11">6-hydroxymethyl-7,8-dihydropterin pyrophosphokinase</fullName>
    </alternativeName>
    <alternativeName>
        <fullName evidence="12">7,8-dihydro-6-hydroxymethylpterin-pyrophosphokinase</fullName>
    </alternativeName>
</protein>
<comment type="caution">
    <text evidence="14">The sequence shown here is derived from an EMBL/GenBank/DDBJ whole genome shotgun (WGS) entry which is preliminary data.</text>
</comment>
<dbReference type="CDD" id="cd00483">
    <property type="entry name" value="HPPK"/>
    <property type="match status" value="1"/>
</dbReference>
<dbReference type="AlphaFoldDB" id="A0A5C9A6L4"/>
<evidence type="ECO:0000256" key="8">
    <source>
        <dbReference type="ARBA" id="ARBA00022840"/>
    </source>
</evidence>
<comment type="pathway">
    <text evidence="1">Cofactor biosynthesis; tetrahydrofolate biosynthesis; 2-amino-4-hydroxy-6-hydroxymethyl-7,8-dihydropteridine diphosphate from 7,8-dihydroneopterin triphosphate: step 4/4.</text>
</comment>
<organism evidence="14 15">
    <name type="scientific">Parahaliea aestuarii</name>
    <dbReference type="NCBI Taxonomy" id="1852021"/>
    <lineage>
        <taxon>Bacteria</taxon>
        <taxon>Pseudomonadati</taxon>
        <taxon>Pseudomonadota</taxon>
        <taxon>Gammaproteobacteria</taxon>
        <taxon>Cellvibrionales</taxon>
        <taxon>Halieaceae</taxon>
        <taxon>Parahaliea</taxon>
    </lineage>
</organism>